<feature type="signal peptide" evidence="1">
    <location>
        <begin position="1"/>
        <end position="26"/>
    </location>
</feature>
<dbReference type="Proteomes" id="UP000027584">
    <property type="component" value="Unassembled WGS sequence"/>
</dbReference>
<evidence type="ECO:0000259" key="2">
    <source>
        <dbReference type="SMART" id="SM00978"/>
    </source>
</evidence>
<evidence type="ECO:0000313" key="4">
    <source>
        <dbReference type="Proteomes" id="UP000027584"/>
    </source>
</evidence>
<comment type="caution">
    <text evidence="3">The sequence shown here is derived from an EMBL/GenBank/DDBJ whole genome shotgun (WGS) entry which is preliminary data.</text>
</comment>
<dbReference type="InterPro" id="IPR032710">
    <property type="entry name" value="NTF2-like_dom_sf"/>
</dbReference>
<dbReference type="SUPFAM" id="SSF54427">
    <property type="entry name" value="NTF2-like"/>
    <property type="match status" value="1"/>
</dbReference>
<sequence length="275" mass="30967">MKNKGIILAILGILVLFFSLSQPVYAGVGNTESGGSVTTGGDGGSDSFGGSSGGFSSGFSSGSSSSSSTSTSSGDGDLFGAVFLLVMLYAFKKTGNNGKVEPENDEKAIEAIKLVHPDFDEYDFISYTKELYLELQNAWMDKDWERVRHLETESLFRQHNMQLQEYIDNHTTNHLDRVCVDRAIIKSFKMSDDHDVVKVILSSYMCDYIRNDDTGELIQGDPTEHLYTVYNMEFIYEEDDVSDSNPYQHWKLNTYEVVDEDEFYLKKRNFLAKDN</sequence>
<dbReference type="Gene3D" id="3.10.450.240">
    <property type="match status" value="1"/>
</dbReference>
<proteinExistence type="predicted"/>
<evidence type="ECO:0000256" key="1">
    <source>
        <dbReference type="SAM" id="SignalP"/>
    </source>
</evidence>
<evidence type="ECO:0000313" key="3">
    <source>
        <dbReference type="EMBL" id="CDO17589.1"/>
    </source>
</evidence>
<dbReference type="SMART" id="SM00978">
    <property type="entry name" value="Tim44"/>
    <property type="match status" value="1"/>
</dbReference>
<organism evidence="3 4">
    <name type="scientific">Streptococcus gallolyticus</name>
    <dbReference type="NCBI Taxonomy" id="315405"/>
    <lineage>
        <taxon>Bacteria</taxon>
        <taxon>Bacillati</taxon>
        <taxon>Bacillota</taxon>
        <taxon>Bacilli</taxon>
        <taxon>Lactobacillales</taxon>
        <taxon>Streptococcaceae</taxon>
        <taxon>Streptococcus</taxon>
    </lineage>
</organism>
<reference evidence="3 4" key="1">
    <citation type="submission" date="2014-02" db="EMBL/GenBank/DDBJ databases">
        <authorList>
            <person name="Manrique M."/>
        </authorList>
    </citation>
    <scope>NUCLEOTIDE SEQUENCE [LARGE SCALE GENOMIC DNA]</scope>
    <source>
        <strain evidence="3 4">LMG17956</strain>
    </source>
</reference>
<feature type="domain" description="Tim44-like" evidence="2">
    <location>
        <begin position="105"/>
        <end position="257"/>
    </location>
</feature>
<dbReference type="AlphaFoldDB" id="A0A060RK03"/>
<gene>
    <name evidence="3" type="ORF">BN963_SGAL_00782</name>
</gene>
<dbReference type="InterPro" id="IPR007379">
    <property type="entry name" value="Tim44-like_dom"/>
</dbReference>
<keyword evidence="1" id="KW-0732">Signal</keyword>
<dbReference type="EMBL" id="CCBC010000132">
    <property type="protein sequence ID" value="CDO17589.1"/>
    <property type="molecule type" value="Genomic_DNA"/>
</dbReference>
<accession>A0A060RK03</accession>
<dbReference type="Pfam" id="PF04280">
    <property type="entry name" value="Tim44"/>
    <property type="match status" value="1"/>
</dbReference>
<feature type="chain" id="PRO_5001589774" description="Tim44-like domain-containing protein" evidence="1">
    <location>
        <begin position="27"/>
        <end position="275"/>
    </location>
</feature>
<dbReference type="RefSeq" id="WP_039693456.1">
    <property type="nucleotide sequence ID" value="NZ_JANILH010000004.1"/>
</dbReference>
<protein>
    <recommendedName>
        <fullName evidence="2">Tim44-like domain-containing protein</fullName>
    </recommendedName>
</protein>
<name>A0A060RK03_9STRE</name>
<reference evidence="3 4" key="2">
    <citation type="submission" date="2014-05" db="EMBL/GenBank/DDBJ databases">
        <title>Genome sequence of Streptococcus gallolyticus.</title>
        <authorList>
            <person name="Del Campo R."/>
        </authorList>
    </citation>
    <scope>NUCLEOTIDE SEQUENCE [LARGE SCALE GENOMIC DNA]</scope>
    <source>
        <strain evidence="3 4">LMG17956</strain>
    </source>
</reference>